<evidence type="ECO:0000256" key="6">
    <source>
        <dbReference type="ARBA" id="ARBA00023014"/>
    </source>
</evidence>
<feature type="binding site" evidence="11">
    <location>
        <position position="22"/>
    </location>
    <ligand>
        <name>[4Fe-4S] cluster</name>
        <dbReference type="ChEBI" id="CHEBI:49883"/>
    </ligand>
</feature>
<dbReference type="Pfam" id="PF02467">
    <property type="entry name" value="Whib"/>
    <property type="match status" value="1"/>
</dbReference>
<dbReference type="GO" id="GO:0045892">
    <property type="term" value="P:negative regulation of DNA-templated transcription"/>
    <property type="evidence" value="ECO:0007669"/>
    <property type="project" value="TreeGrafter"/>
</dbReference>
<protein>
    <recommendedName>
        <fullName evidence="11">Transcriptional regulator WhiB</fullName>
    </recommendedName>
</protein>
<evidence type="ECO:0000256" key="2">
    <source>
        <dbReference type="ARBA" id="ARBA00006597"/>
    </source>
</evidence>
<dbReference type="OrthoDB" id="5192305at2"/>
<dbReference type="GO" id="GO:0046872">
    <property type="term" value="F:metal ion binding"/>
    <property type="evidence" value="ECO:0007669"/>
    <property type="project" value="UniProtKB-KW"/>
</dbReference>
<comment type="caution">
    <text evidence="13">The sequence shown here is derived from an EMBL/GenBank/DDBJ whole genome shotgun (WGS) entry which is preliminary data.</text>
</comment>
<dbReference type="InterPro" id="IPR003482">
    <property type="entry name" value="Whib"/>
</dbReference>
<dbReference type="PANTHER" id="PTHR38839">
    <property type="entry name" value="TRANSCRIPTIONAL REGULATOR WHID-RELATED"/>
    <property type="match status" value="1"/>
</dbReference>
<keyword evidence="6 11" id="KW-0411">Iron-sulfur</keyword>
<feature type="domain" description="4Fe-4S Wbl-type" evidence="12">
    <location>
        <begin position="21"/>
        <end position="78"/>
    </location>
</feature>
<evidence type="ECO:0000256" key="4">
    <source>
        <dbReference type="ARBA" id="ARBA00022723"/>
    </source>
</evidence>
<evidence type="ECO:0000259" key="12">
    <source>
        <dbReference type="PROSITE" id="PS51674"/>
    </source>
</evidence>
<comment type="subcellular location">
    <subcellularLocation>
        <location evidence="1 11">Cytoplasm</location>
    </subcellularLocation>
</comment>
<keyword evidence="14" id="KW-1185">Reference proteome</keyword>
<evidence type="ECO:0000256" key="5">
    <source>
        <dbReference type="ARBA" id="ARBA00023004"/>
    </source>
</evidence>
<evidence type="ECO:0000256" key="9">
    <source>
        <dbReference type="ARBA" id="ARBA00023157"/>
    </source>
</evidence>
<evidence type="ECO:0000313" key="13">
    <source>
        <dbReference type="EMBL" id="TMR39575.1"/>
    </source>
</evidence>
<reference evidence="13 14" key="1">
    <citation type="submission" date="2019-05" db="EMBL/GenBank/DDBJ databases">
        <title>Draft genome sequence of Nonomuraea zeae DSM 100528.</title>
        <authorList>
            <person name="Saricaoglu S."/>
            <person name="Isik K."/>
        </authorList>
    </citation>
    <scope>NUCLEOTIDE SEQUENCE [LARGE SCALE GENOMIC DNA]</scope>
    <source>
        <strain evidence="13 14">DSM 100528</strain>
    </source>
</reference>
<comment type="cofactor">
    <cofactor evidence="11">
        <name>[4Fe-4S] cluster</name>
        <dbReference type="ChEBI" id="CHEBI:49883"/>
    </cofactor>
    <text evidence="11">Binds 1 [4Fe-4S] cluster per subunit. Following nitrosylation of the [4Fe-4S] cluster binds 1 [4Fe-8(NO)] cluster per subunit.</text>
</comment>
<keyword evidence="5 11" id="KW-0408">Iron</keyword>
<dbReference type="HAMAP" id="MF_01479">
    <property type="entry name" value="WhiB"/>
    <property type="match status" value="1"/>
</dbReference>
<keyword evidence="11" id="KW-0963">Cytoplasm</keyword>
<feature type="binding site" evidence="11">
    <location>
        <position position="48"/>
    </location>
    <ligand>
        <name>[4Fe-4S] cluster</name>
        <dbReference type="ChEBI" id="CHEBI:49883"/>
    </ligand>
</feature>
<dbReference type="PANTHER" id="PTHR38839:SF4">
    <property type="entry name" value="TRANSCRIPTIONAL REGULATOR WHIB"/>
    <property type="match status" value="1"/>
</dbReference>
<dbReference type="GO" id="GO:0045454">
    <property type="term" value="P:cell redox homeostasis"/>
    <property type="evidence" value="ECO:0007669"/>
    <property type="project" value="TreeGrafter"/>
</dbReference>
<evidence type="ECO:0000256" key="3">
    <source>
        <dbReference type="ARBA" id="ARBA00022485"/>
    </source>
</evidence>
<dbReference type="GO" id="GO:0035731">
    <property type="term" value="F:dinitrosyl-iron complex binding"/>
    <property type="evidence" value="ECO:0007669"/>
    <property type="project" value="UniProtKB-UniRule"/>
</dbReference>
<feature type="binding site" evidence="11">
    <location>
        <position position="54"/>
    </location>
    <ligand>
        <name>[4Fe-4S] cluster</name>
        <dbReference type="ChEBI" id="CHEBI:49883"/>
    </ligand>
</feature>
<dbReference type="Proteomes" id="UP000306628">
    <property type="component" value="Unassembled WGS sequence"/>
</dbReference>
<evidence type="ECO:0000313" key="14">
    <source>
        <dbReference type="Proteomes" id="UP000306628"/>
    </source>
</evidence>
<dbReference type="GO" id="GO:0005737">
    <property type="term" value="C:cytoplasm"/>
    <property type="evidence" value="ECO:0007669"/>
    <property type="project" value="UniProtKB-SubCell"/>
</dbReference>
<dbReference type="InterPro" id="IPR034768">
    <property type="entry name" value="4FE4S_WBL"/>
</dbReference>
<keyword evidence="4 11" id="KW-0479">Metal-binding</keyword>
<sequence>MARAIPTAEGPGALAWLNDGLCAQTDPEAFFPEKGGSAAAAKQVCRGCDVRAACLAYALEHNERFGVWGGLSGRERNRLVARLR</sequence>
<feature type="binding site" evidence="11">
    <location>
        <position position="45"/>
    </location>
    <ligand>
        <name>[4Fe-4S] cluster</name>
        <dbReference type="ChEBI" id="CHEBI:49883"/>
    </ligand>
</feature>
<accession>A0A5S4H2U3</accession>
<keyword evidence="3 11" id="KW-0004">4Fe-4S</keyword>
<keyword evidence="7 11" id="KW-0805">Transcription regulation</keyword>
<proteinExistence type="inferred from homology"/>
<evidence type="ECO:0000256" key="7">
    <source>
        <dbReference type="ARBA" id="ARBA00023015"/>
    </source>
</evidence>
<keyword evidence="9 11" id="KW-1015">Disulfide bond</keyword>
<evidence type="ECO:0000256" key="1">
    <source>
        <dbReference type="ARBA" id="ARBA00004496"/>
    </source>
</evidence>
<gene>
    <name evidence="11" type="primary">whiB</name>
    <name evidence="13" type="ORF">ETD85_00755</name>
</gene>
<evidence type="ECO:0000256" key="11">
    <source>
        <dbReference type="HAMAP-Rule" id="MF_01479"/>
    </source>
</evidence>
<organism evidence="13 14">
    <name type="scientific">Nonomuraea zeae</name>
    <dbReference type="NCBI Taxonomy" id="1642303"/>
    <lineage>
        <taxon>Bacteria</taxon>
        <taxon>Bacillati</taxon>
        <taxon>Actinomycetota</taxon>
        <taxon>Actinomycetes</taxon>
        <taxon>Streptosporangiales</taxon>
        <taxon>Streptosporangiaceae</taxon>
        <taxon>Nonomuraea</taxon>
    </lineage>
</organism>
<comment type="function">
    <text evidence="11">Acts as a transcriptional regulator. Probably redox-responsive. The apo- but not holo-form probably binds DNA.</text>
</comment>
<dbReference type="AlphaFoldDB" id="A0A5S4H2U3"/>
<comment type="PTM">
    <text evidence="11">The Fe-S cluster can be nitrosylated by nitric oxide (NO).</text>
</comment>
<evidence type="ECO:0000256" key="10">
    <source>
        <dbReference type="ARBA" id="ARBA00023163"/>
    </source>
</evidence>
<comment type="PTM">
    <text evidence="11">Upon Fe-S cluster removal intramolecular disulfide bonds are formed.</text>
</comment>
<dbReference type="EMBL" id="VCKX01000002">
    <property type="protein sequence ID" value="TMR39575.1"/>
    <property type="molecule type" value="Genomic_DNA"/>
</dbReference>
<dbReference type="RefSeq" id="WP_138687601.1">
    <property type="nucleotide sequence ID" value="NZ_JBHSAZ010000112.1"/>
</dbReference>
<keyword evidence="8 11" id="KW-0238">DNA-binding</keyword>
<evidence type="ECO:0000256" key="8">
    <source>
        <dbReference type="ARBA" id="ARBA00023125"/>
    </source>
</evidence>
<keyword evidence="10 11" id="KW-0804">Transcription</keyword>
<dbReference type="PROSITE" id="PS51674">
    <property type="entry name" value="4FE4S_WBL"/>
    <property type="match status" value="1"/>
</dbReference>
<dbReference type="GO" id="GO:0051539">
    <property type="term" value="F:4 iron, 4 sulfur cluster binding"/>
    <property type="evidence" value="ECO:0007669"/>
    <property type="project" value="UniProtKB-UniRule"/>
</dbReference>
<comment type="similarity">
    <text evidence="2 11">Belongs to the WhiB family.</text>
</comment>
<dbReference type="GO" id="GO:0047134">
    <property type="term" value="F:protein-disulfide reductase [NAD(P)H] activity"/>
    <property type="evidence" value="ECO:0007669"/>
    <property type="project" value="TreeGrafter"/>
</dbReference>
<name>A0A5S4H2U3_9ACTN</name>
<dbReference type="GO" id="GO:0003677">
    <property type="term" value="F:DNA binding"/>
    <property type="evidence" value="ECO:0007669"/>
    <property type="project" value="UniProtKB-UniRule"/>
</dbReference>